<dbReference type="EMBL" id="JAXCGZ010009570">
    <property type="protein sequence ID" value="KAK7076704.1"/>
    <property type="molecule type" value="Genomic_DNA"/>
</dbReference>
<dbReference type="Proteomes" id="UP001381693">
    <property type="component" value="Unassembled WGS sequence"/>
</dbReference>
<evidence type="ECO:0000313" key="3">
    <source>
        <dbReference type="Proteomes" id="UP001381693"/>
    </source>
</evidence>
<sequence>MKTILVLLAALTFAVGQDFECHCGLFVTIGLSTLEVYRLLPFNTQSCEELIECSLICFREWDIVNSNGGMDYIPPGGSATVEEQSCFNLNSVHLIPDCDPTPVYNYYRMCEYPWTWDGGQMDKDLCCANGLPC</sequence>
<keyword evidence="3" id="KW-1185">Reference proteome</keyword>
<keyword evidence="1" id="KW-0732">Signal</keyword>
<protein>
    <submittedName>
        <fullName evidence="2">Uncharacterized protein</fullName>
    </submittedName>
</protein>
<comment type="caution">
    <text evidence="2">The sequence shown here is derived from an EMBL/GenBank/DDBJ whole genome shotgun (WGS) entry which is preliminary data.</text>
</comment>
<evidence type="ECO:0000313" key="2">
    <source>
        <dbReference type="EMBL" id="KAK7076704.1"/>
    </source>
</evidence>
<reference evidence="2 3" key="1">
    <citation type="submission" date="2023-11" db="EMBL/GenBank/DDBJ databases">
        <title>Halocaridina rubra genome assembly.</title>
        <authorList>
            <person name="Smith C."/>
        </authorList>
    </citation>
    <scope>NUCLEOTIDE SEQUENCE [LARGE SCALE GENOMIC DNA]</scope>
    <source>
        <strain evidence="2">EP-1</strain>
        <tissue evidence="2">Whole</tissue>
    </source>
</reference>
<proteinExistence type="predicted"/>
<gene>
    <name evidence="2" type="ORF">SK128_011455</name>
</gene>
<name>A0AAN9A765_HALRR</name>
<feature type="signal peptide" evidence="1">
    <location>
        <begin position="1"/>
        <end position="16"/>
    </location>
</feature>
<evidence type="ECO:0000256" key="1">
    <source>
        <dbReference type="SAM" id="SignalP"/>
    </source>
</evidence>
<feature type="chain" id="PRO_5042954742" evidence="1">
    <location>
        <begin position="17"/>
        <end position="133"/>
    </location>
</feature>
<organism evidence="2 3">
    <name type="scientific">Halocaridina rubra</name>
    <name type="common">Hawaiian red shrimp</name>
    <dbReference type="NCBI Taxonomy" id="373956"/>
    <lineage>
        <taxon>Eukaryota</taxon>
        <taxon>Metazoa</taxon>
        <taxon>Ecdysozoa</taxon>
        <taxon>Arthropoda</taxon>
        <taxon>Crustacea</taxon>
        <taxon>Multicrustacea</taxon>
        <taxon>Malacostraca</taxon>
        <taxon>Eumalacostraca</taxon>
        <taxon>Eucarida</taxon>
        <taxon>Decapoda</taxon>
        <taxon>Pleocyemata</taxon>
        <taxon>Caridea</taxon>
        <taxon>Atyoidea</taxon>
        <taxon>Atyidae</taxon>
        <taxon>Halocaridina</taxon>
    </lineage>
</organism>
<accession>A0AAN9A765</accession>
<dbReference type="AlphaFoldDB" id="A0AAN9A765"/>